<keyword evidence="2" id="KW-1185">Reference proteome</keyword>
<comment type="caution">
    <text evidence="1">The sequence shown here is derived from an EMBL/GenBank/DDBJ whole genome shotgun (WGS) entry which is preliminary data.</text>
</comment>
<dbReference type="RefSeq" id="WP_381197445.1">
    <property type="nucleotide sequence ID" value="NZ_JBHSFE010000014.1"/>
</dbReference>
<evidence type="ECO:0008006" key="3">
    <source>
        <dbReference type="Google" id="ProtNLM"/>
    </source>
</evidence>
<name>A0ABV9GAK7_9ACTN</name>
<sequence length="439" mass="46593">MRQRVVRGSLVAGVIVLALLLLLTMCGGGEGGRAADDRPRKPARHSAAPLTRLTVPSAYDTSQGWEISNASPEYAIAQDSGRIGYLERVGDERFRLRTLDAATGRPGWTSLPWRPPALADQFPRLLSVAKDGREYFVTWSYGKAGEDALTTADTFVALDLYDVADGTRQRVEVPWPAPPAVSGTGPGVLISDGRTRSAVVDPVSGEVTEVPETALGHPRGCTGCRRLTEIRGVTDKGLLLSGDRGFWVRGGWYSRNVAPARTDPASGVPTSVAPGYVLAKWQPARGSKDAGTYDIWAVHDTAAGKPLVQVRCHKPAIEPGEYPRAVLAPEGGYLVAGNLAFDLEQRKAHCFEQSDGSKPLTLTTVTDSGTAYGATSARSPADALAGGGAPIELDLATAVPEALAPSVRLPGAETAGVGIFSWTDAKDRLHLIGYPRHER</sequence>
<accession>A0ABV9GAK7</accession>
<evidence type="ECO:0000313" key="2">
    <source>
        <dbReference type="Proteomes" id="UP001595993"/>
    </source>
</evidence>
<protein>
    <recommendedName>
        <fullName evidence="3">Lipoprotein</fullName>
    </recommendedName>
</protein>
<dbReference type="EMBL" id="JBHSFE010000014">
    <property type="protein sequence ID" value="MFC4610006.1"/>
    <property type="molecule type" value="Genomic_DNA"/>
</dbReference>
<gene>
    <name evidence="1" type="ORF">ACFO9E_19655</name>
</gene>
<proteinExistence type="predicted"/>
<reference evidence="2" key="1">
    <citation type="journal article" date="2019" name="Int. J. Syst. Evol. Microbiol.">
        <title>The Global Catalogue of Microorganisms (GCM) 10K type strain sequencing project: providing services to taxonomists for standard genome sequencing and annotation.</title>
        <authorList>
            <consortium name="The Broad Institute Genomics Platform"/>
            <consortium name="The Broad Institute Genome Sequencing Center for Infectious Disease"/>
            <person name="Wu L."/>
            <person name="Ma J."/>
        </authorList>
    </citation>
    <scope>NUCLEOTIDE SEQUENCE [LARGE SCALE GENOMIC DNA]</scope>
    <source>
        <strain evidence="2">CGMCC 4.7139</strain>
    </source>
</reference>
<dbReference type="Proteomes" id="UP001595993">
    <property type="component" value="Unassembled WGS sequence"/>
</dbReference>
<organism evidence="1 2">
    <name type="scientific">Streptomyces maoxianensis</name>
    <dbReference type="NCBI Taxonomy" id="1459942"/>
    <lineage>
        <taxon>Bacteria</taxon>
        <taxon>Bacillati</taxon>
        <taxon>Actinomycetota</taxon>
        <taxon>Actinomycetes</taxon>
        <taxon>Kitasatosporales</taxon>
        <taxon>Streptomycetaceae</taxon>
        <taxon>Streptomyces</taxon>
    </lineage>
</organism>
<evidence type="ECO:0000313" key="1">
    <source>
        <dbReference type="EMBL" id="MFC4610006.1"/>
    </source>
</evidence>